<proteinExistence type="predicted"/>
<dbReference type="AlphaFoldDB" id="A0A420J463"/>
<gene>
    <name evidence="1" type="ORF">GcM3_033028</name>
</gene>
<reference evidence="1 2" key="1">
    <citation type="journal article" date="2018" name="BMC Genomics">
        <title>Comparative genome analyses reveal sequence features reflecting distinct modes of host-adaptation between dicot and monocot powdery mildew.</title>
        <authorList>
            <person name="Wu Y."/>
            <person name="Ma X."/>
            <person name="Pan Z."/>
            <person name="Kale S.D."/>
            <person name="Song Y."/>
            <person name="King H."/>
            <person name="Zhang Q."/>
            <person name="Presley C."/>
            <person name="Deng X."/>
            <person name="Wei C.I."/>
            <person name="Xiao S."/>
        </authorList>
    </citation>
    <scope>NUCLEOTIDE SEQUENCE [LARGE SCALE GENOMIC DNA]</scope>
    <source>
        <strain evidence="1">UMSG3</strain>
    </source>
</reference>
<evidence type="ECO:0000313" key="1">
    <source>
        <dbReference type="EMBL" id="RKF81599.1"/>
    </source>
</evidence>
<comment type="caution">
    <text evidence="1">The sequence shown here is derived from an EMBL/GenBank/DDBJ whole genome shotgun (WGS) entry which is preliminary data.</text>
</comment>
<accession>A0A420J463</accession>
<organism evidence="1 2">
    <name type="scientific">Golovinomyces cichoracearum</name>
    <dbReference type="NCBI Taxonomy" id="62708"/>
    <lineage>
        <taxon>Eukaryota</taxon>
        <taxon>Fungi</taxon>
        <taxon>Dikarya</taxon>
        <taxon>Ascomycota</taxon>
        <taxon>Pezizomycotina</taxon>
        <taxon>Leotiomycetes</taxon>
        <taxon>Erysiphales</taxon>
        <taxon>Erysiphaceae</taxon>
        <taxon>Golovinomyces</taxon>
    </lineage>
</organism>
<sequence length="248" mass="27307">MAEPKRGGTPKACPHVRHLHSLLQSPLLHSDRERYVSPIFIPLNAFEKIRDIEVIGNISKATEKAFDKEREVIAERGQIAEVYSRALDEATSCVQELGLEDVIGQLEEALAQVLKRFSRRVNLFGVRNVHTGLSQSIHATSQGTASSSKTSCAKAIKSYFPNVSQANLPRKPCNPVSNLIPPGHKTENRIFVRLPETNASRSHHIHAVKAALRSILGPEGDSVKAIQKVKSGTAIVPIDEKHVEKLLE</sequence>
<dbReference type="Proteomes" id="UP000283383">
    <property type="component" value="Unassembled WGS sequence"/>
</dbReference>
<keyword evidence="2" id="KW-1185">Reference proteome</keyword>
<protein>
    <submittedName>
        <fullName evidence="1">Putative virulence effector</fullName>
    </submittedName>
</protein>
<name>A0A420J463_9PEZI</name>
<dbReference type="EMBL" id="MCBQ01003399">
    <property type="protein sequence ID" value="RKF81599.1"/>
    <property type="molecule type" value="Genomic_DNA"/>
</dbReference>
<evidence type="ECO:0000313" key="2">
    <source>
        <dbReference type="Proteomes" id="UP000283383"/>
    </source>
</evidence>